<evidence type="ECO:0000313" key="3">
    <source>
        <dbReference type="Proteomes" id="UP001565368"/>
    </source>
</evidence>
<dbReference type="Proteomes" id="UP001565368">
    <property type="component" value="Unassembled WGS sequence"/>
</dbReference>
<dbReference type="EMBL" id="JBBXJM010000006">
    <property type="protein sequence ID" value="KAL1405869.1"/>
    <property type="molecule type" value="Genomic_DNA"/>
</dbReference>
<keyword evidence="1" id="KW-0732">Signal</keyword>
<evidence type="ECO:0000256" key="1">
    <source>
        <dbReference type="SAM" id="SignalP"/>
    </source>
</evidence>
<protein>
    <submittedName>
        <fullName evidence="2">Uncharacterized protein</fullName>
    </submittedName>
</protein>
<dbReference type="GeneID" id="95988591"/>
<organism evidence="2 3">
    <name type="scientific">Vanrija albida</name>
    <dbReference type="NCBI Taxonomy" id="181172"/>
    <lineage>
        <taxon>Eukaryota</taxon>
        <taxon>Fungi</taxon>
        <taxon>Dikarya</taxon>
        <taxon>Basidiomycota</taxon>
        <taxon>Agaricomycotina</taxon>
        <taxon>Tremellomycetes</taxon>
        <taxon>Trichosporonales</taxon>
        <taxon>Trichosporonaceae</taxon>
        <taxon>Vanrija</taxon>
    </lineage>
</organism>
<feature type="chain" id="PRO_5045596015" evidence="1">
    <location>
        <begin position="19"/>
        <end position="194"/>
    </location>
</feature>
<name>A0ABR3PTU6_9TREE</name>
<reference evidence="2 3" key="1">
    <citation type="submission" date="2023-08" db="EMBL/GenBank/DDBJ databases">
        <title>Annotated Genome Sequence of Vanrija albida AlHP1.</title>
        <authorList>
            <person name="Herzog R."/>
        </authorList>
    </citation>
    <scope>NUCLEOTIDE SEQUENCE [LARGE SCALE GENOMIC DNA]</scope>
    <source>
        <strain evidence="2 3">AlHP1</strain>
    </source>
</reference>
<proteinExistence type="predicted"/>
<dbReference type="RefSeq" id="XP_069205813.1">
    <property type="nucleotide sequence ID" value="XM_069355972.1"/>
</dbReference>
<gene>
    <name evidence="2" type="ORF">Q8F55_007548</name>
</gene>
<sequence>MLLLPLLLAAALRPGVAAADPGVAYTFPNMSVTYYYDNNQVSNLDPCGRAANMPKDWSKPTNLGSSACGKSVRELGSNAVIALNSTWMSEVGKGNLCGREVQIWKDGAQVHLLNGGGGPFVLWEACQACITLPRIDLSVEGYVAASGDVKCQRGVVGGFEVRVMDNFVLRAGAEAAAGSVGGVLLAVGLALLAC</sequence>
<comment type="caution">
    <text evidence="2">The sequence shown here is derived from an EMBL/GenBank/DDBJ whole genome shotgun (WGS) entry which is preliminary data.</text>
</comment>
<evidence type="ECO:0000313" key="2">
    <source>
        <dbReference type="EMBL" id="KAL1405869.1"/>
    </source>
</evidence>
<feature type="signal peptide" evidence="1">
    <location>
        <begin position="1"/>
        <end position="18"/>
    </location>
</feature>
<keyword evidence="3" id="KW-1185">Reference proteome</keyword>
<accession>A0ABR3PTU6</accession>